<dbReference type="InterPro" id="IPR000960">
    <property type="entry name" value="Flavin_mOase"/>
</dbReference>
<dbReference type="Proteomes" id="UP000825890">
    <property type="component" value="Unassembled WGS sequence"/>
</dbReference>
<evidence type="ECO:0000256" key="5">
    <source>
        <dbReference type="ARBA" id="ARBA00023002"/>
    </source>
</evidence>
<feature type="transmembrane region" description="Helical" evidence="6">
    <location>
        <begin position="233"/>
        <end position="253"/>
    </location>
</feature>
<dbReference type="InterPro" id="IPR050346">
    <property type="entry name" value="FMO-like"/>
</dbReference>
<dbReference type="GO" id="GO:0004499">
    <property type="term" value="F:N,N-dimethylaniline monooxygenase activity"/>
    <property type="evidence" value="ECO:0007669"/>
    <property type="project" value="InterPro"/>
</dbReference>
<evidence type="ECO:0000313" key="8">
    <source>
        <dbReference type="Proteomes" id="UP000825890"/>
    </source>
</evidence>
<dbReference type="GO" id="GO:0050661">
    <property type="term" value="F:NADP binding"/>
    <property type="evidence" value="ECO:0007669"/>
    <property type="project" value="InterPro"/>
</dbReference>
<dbReference type="InterPro" id="IPR036188">
    <property type="entry name" value="FAD/NAD-bd_sf"/>
</dbReference>
<evidence type="ECO:0000313" key="7">
    <source>
        <dbReference type="EMBL" id="GIZ45369.1"/>
    </source>
</evidence>
<protein>
    <submittedName>
        <fullName evidence="7">Uncharacterized protein</fullName>
    </submittedName>
</protein>
<comment type="similarity">
    <text evidence="1">Belongs to the FMO family.</text>
</comment>
<dbReference type="AlphaFoldDB" id="A0A9P3CJ34"/>
<dbReference type="InterPro" id="IPR020946">
    <property type="entry name" value="Flavin_mOase-like"/>
</dbReference>
<proteinExistence type="inferred from homology"/>
<evidence type="ECO:0000256" key="4">
    <source>
        <dbReference type="ARBA" id="ARBA00022857"/>
    </source>
</evidence>
<keyword evidence="2" id="KW-0285">Flavoprotein</keyword>
<reference evidence="7 8" key="1">
    <citation type="submission" date="2021-01" db="EMBL/GenBank/DDBJ databases">
        <title>Cercospora kikuchii MAFF 305040 whole genome shotgun sequence.</title>
        <authorList>
            <person name="Kashiwa T."/>
            <person name="Suzuki T."/>
        </authorList>
    </citation>
    <scope>NUCLEOTIDE SEQUENCE [LARGE SCALE GENOMIC DNA]</scope>
    <source>
        <strain evidence="7 8">MAFF 305040</strain>
    </source>
</reference>
<dbReference type="RefSeq" id="XP_044659856.1">
    <property type="nucleotide sequence ID" value="XM_044803921.1"/>
</dbReference>
<sequence>MAPRVAVIGGGPLGLIALKTFKQDGFDVTLYEGRSWVGGLWKPDADEALSALKTTKFNSSKYRSAIPGFPMPEDMDDFPTAGQLYKYFNDYAEQFELWPHIRLSTKATELSWTGTKWALSTLKNGQSQPVELFDKIALATGSFTKPKFPKLDGIELFEGPADHYVKFHDPAKYKNQTVLIVGLHASAQDAIAALAGHATKIYVAHRSGLTLLPRYNADGSVFDRLPSLNFTMFLVYLSGFLPAFHTWMMDFLLNMMSKKAYPNQPASWGLSPAPSFAVTTPLIASAIWPHLESGLCEPVAAVKRFVGPKSAELTSGRILEEIDSVIYCTGYDAEVPVKLPEEIEPYPVPGEPSNWYRHIFPIHENPQLRNSIALCAHGAFALPGFSQFFIQLNAISQIWLGNSSLPCLTEMENWRQKYRAWRSAVAKKYRAQSTFYPFMVPMADYAAWLDRTAGIGIREHFGAVGRWVNWCAWKMWWQDRELYNVCQSGMTSPAIYALFDMGKRPAWPGARQQIFADNAAVQRQQATRQAAMMKEGKKSV</sequence>
<accession>A0A9P3CJ34</accession>
<evidence type="ECO:0000256" key="6">
    <source>
        <dbReference type="SAM" id="Phobius"/>
    </source>
</evidence>
<evidence type="ECO:0000256" key="2">
    <source>
        <dbReference type="ARBA" id="ARBA00022630"/>
    </source>
</evidence>
<evidence type="ECO:0000256" key="1">
    <source>
        <dbReference type="ARBA" id="ARBA00009183"/>
    </source>
</evidence>
<dbReference type="EMBL" id="BOLY01000005">
    <property type="protein sequence ID" value="GIZ45369.1"/>
    <property type="molecule type" value="Genomic_DNA"/>
</dbReference>
<dbReference type="Gene3D" id="3.50.50.60">
    <property type="entry name" value="FAD/NAD(P)-binding domain"/>
    <property type="match status" value="3"/>
</dbReference>
<evidence type="ECO:0000256" key="3">
    <source>
        <dbReference type="ARBA" id="ARBA00022827"/>
    </source>
</evidence>
<dbReference type="PIRSF" id="PIRSF000332">
    <property type="entry name" value="FMO"/>
    <property type="match status" value="1"/>
</dbReference>
<dbReference type="PRINTS" id="PR00370">
    <property type="entry name" value="FMOXYGENASE"/>
</dbReference>
<dbReference type="GeneID" id="68294116"/>
<keyword evidence="5" id="KW-0560">Oxidoreductase</keyword>
<keyword evidence="8" id="KW-1185">Reference proteome</keyword>
<dbReference type="Pfam" id="PF00743">
    <property type="entry name" value="FMO-like"/>
    <property type="match status" value="1"/>
</dbReference>
<comment type="caution">
    <text evidence="7">The sequence shown here is derived from an EMBL/GenBank/DDBJ whole genome shotgun (WGS) entry which is preliminary data.</text>
</comment>
<keyword evidence="6" id="KW-0472">Membrane</keyword>
<keyword evidence="4" id="KW-0521">NADP</keyword>
<dbReference type="SUPFAM" id="SSF51905">
    <property type="entry name" value="FAD/NAD(P)-binding domain"/>
    <property type="match status" value="1"/>
</dbReference>
<gene>
    <name evidence="7" type="ORF">CKM354_000854100</name>
</gene>
<organism evidence="7 8">
    <name type="scientific">Cercospora kikuchii</name>
    <dbReference type="NCBI Taxonomy" id="84275"/>
    <lineage>
        <taxon>Eukaryota</taxon>
        <taxon>Fungi</taxon>
        <taxon>Dikarya</taxon>
        <taxon>Ascomycota</taxon>
        <taxon>Pezizomycotina</taxon>
        <taxon>Dothideomycetes</taxon>
        <taxon>Dothideomycetidae</taxon>
        <taxon>Mycosphaerellales</taxon>
        <taxon>Mycosphaerellaceae</taxon>
        <taxon>Cercospora</taxon>
    </lineage>
</organism>
<keyword evidence="3" id="KW-0274">FAD</keyword>
<keyword evidence="6" id="KW-0812">Transmembrane</keyword>
<dbReference type="PANTHER" id="PTHR23023">
    <property type="entry name" value="DIMETHYLANILINE MONOOXYGENASE"/>
    <property type="match status" value="1"/>
</dbReference>
<keyword evidence="6" id="KW-1133">Transmembrane helix</keyword>
<dbReference type="OrthoDB" id="66881at2759"/>
<name>A0A9P3CJ34_9PEZI</name>
<dbReference type="GO" id="GO:0050660">
    <property type="term" value="F:flavin adenine dinucleotide binding"/>
    <property type="evidence" value="ECO:0007669"/>
    <property type="project" value="InterPro"/>
</dbReference>